<dbReference type="GO" id="GO:0015112">
    <property type="term" value="F:nitrate transmembrane transporter activity"/>
    <property type="evidence" value="ECO:0007669"/>
    <property type="project" value="InterPro"/>
</dbReference>
<feature type="transmembrane region" description="Helical" evidence="6">
    <location>
        <begin position="247"/>
        <end position="271"/>
    </location>
</feature>
<evidence type="ECO:0000313" key="7">
    <source>
        <dbReference type="EMBL" id="AHI21859.1"/>
    </source>
</evidence>
<evidence type="ECO:0000256" key="5">
    <source>
        <dbReference type="ARBA" id="ARBA00023136"/>
    </source>
</evidence>
<accession>W5XYV9</accession>
<dbReference type="HOGENOM" id="CLU_033198_1_0_11"/>
<evidence type="ECO:0000256" key="6">
    <source>
        <dbReference type="SAM" id="Phobius"/>
    </source>
</evidence>
<dbReference type="eggNOG" id="COG2223">
    <property type="taxonomic scope" value="Bacteria"/>
</dbReference>
<dbReference type="AlphaFoldDB" id="W5XYV9"/>
<protein>
    <submittedName>
        <fullName evidence="7">Putative nitrate transporter</fullName>
    </submittedName>
</protein>
<name>W5XYV9_9CORY</name>
<keyword evidence="4 6" id="KW-1133">Transmembrane helix</keyword>
<evidence type="ECO:0000256" key="2">
    <source>
        <dbReference type="ARBA" id="ARBA00008432"/>
    </source>
</evidence>
<keyword evidence="8" id="KW-1185">Reference proteome</keyword>
<feature type="transmembrane region" description="Helical" evidence="6">
    <location>
        <begin position="26"/>
        <end position="47"/>
    </location>
</feature>
<dbReference type="InterPro" id="IPR044772">
    <property type="entry name" value="NO3_transporter"/>
</dbReference>
<evidence type="ECO:0000256" key="4">
    <source>
        <dbReference type="ARBA" id="ARBA00022989"/>
    </source>
</evidence>
<dbReference type="EMBL" id="CP004353">
    <property type="protein sequence ID" value="AHI21859.1"/>
    <property type="molecule type" value="Genomic_DNA"/>
</dbReference>
<feature type="transmembrane region" description="Helical" evidence="6">
    <location>
        <begin position="208"/>
        <end position="226"/>
    </location>
</feature>
<reference evidence="7 8" key="1">
    <citation type="submission" date="2013-02" db="EMBL/GenBank/DDBJ databases">
        <title>The complete genome sequence of Corynebacterium vitaeruminis DSM 20294.</title>
        <authorList>
            <person name="Ruckert C."/>
            <person name="Albersmeier A."/>
            <person name="Kalinowski J."/>
        </authorList>
    </citation>
    <scope>NUCLEOTIDE SEQUENCE [LARGE SCALE GENOMIC DNA]</scope>
    <source>
        <strain evidence="8">ATCC 10234</strain>
    </source>
</reference>
<feature type="transmembrane region" description="Helical" evidence="6">
    <location>
        <begin position="123"/>
        <end position="144"/>
    </location>
</feature>
<evidence type="ECO:0000256" key="1">
    <source>
        <dbReference type="ARBA" id="ARBA00004141"/>
    </source>
</evidence>
<comment type="similarity">
    <text evidence="2">Belongs to the major facilitator superfamily. Nitrate/nitrite porter (TC 2.A.1.8) family.</text>
</comment>
<keyword evidence="5 6" id="KW-0472">Membrane</keyword>
<dbReference type="Pfam" id="PF07690">
    <property type="entry name" value="MFS_1"/>
    <property type="match status" value="1"/>
</dbReference>
<feature type="transmembrane region" description="Helical" evidence="6">
    <location>
        <begin position="385"/>
        <end position="408"/>
    </location>
</feature>
<feature type="transmembrane region" description="Helical" evidence="6">
    <location>
        <begin position="291"/>
        <end position="312"/>
    </location>
</feature>
<evidence type="ECO:0000313" key="8">
    <source>
        <dbReference type="Proteomes" id="UP000019222"/>
    </source>
</evidence>
<evidence type="ECO:0000256" key="3">
    <source>
        <dbReference type="ARBA" id="ARBA00022692"/>
    </source>
</evidence>
<comment type="subcellular location">
    <subcellularLocation>
        <location evidence="1">Membrane</location>
        <topology evidence="1">Multi-pass membrane protein</topology>
    </subcellularLocation>
</comment>
<feature type="transmembrane region" description="Helical" evidence="6">
    <location>
        <begin position="67"/>
        <end position="85"/>
    </location>
</feature>
<feature type="transmembrane region" description="Helical" evidence="6">
    <location>
        <begin position="414"/>
        <end position="434"/>
    </location>
</feature>
<organism evidence="7 8">
    <name type="scientific">Corynebacterium vitaeruminis DSM 20294</name>
    <dbReference type="NCBI Taxonomy" id="1224164"/>
    <lineage>
        <taxon>Bacteria</taxon>
        <taxon>Bacillati</taxon>
        <taxon>Actinomycetota</taxon>
        <taxon>Actinomycetes</taxon>
        <taxon>Mycobacteriales</taxon>
        <taxon>Corynebacteriaceae</taxon>
        <taxon>Corynebacterium</taxon>
    </lineage>
</organism>
<dbReference type="STRING" id="1224164.B843_02335"/>
<keyword evidence="3 6" id="KW-0812">Transmembrane</keyword>
<dbReference type="InterPro" id="IPR036259">
    <property type="entry name" value="MFS_trans_sf"/>
</dbReference>
<dbReference type="Gene3D" id="1.20.1250.20">
    <property type="entry name" value="MFS general substrate transporter like domains"/>
    <property type="match status" value="1"/>
</dbReference>
<feature type="transmembrane region" description="Helical" evidence="6">
    <location>
        <begin position="165"/>
        <end position="188"/>
    </location>
</feature>
<dbReference type="PATRIC" id="fig|1224164.3.peg.460"/>
<proteinExistence type="inferred from homology"/>
<gene>
    <name evidence="7" type="ORF">B843_02335</name>
</gene>
<feature type="transmembrane region" description="Helical" evidence="6">
    <location>
        <begin position="324"/>
        <end position="345"/>
    </location>
</feature>
<feature type="transmembrane region" description="Helical" evidence="6">
    <location>
        <begin position="351"/>
        <end position="373"/>
    </location>
</feature>
<feature type="transmembrane region" description="Helical" evidence="6">
    <location>
        <begin position="97"/>
        <end position="117"/>
    </location>
</feature>
<dbReference type="SUPFAM" id="SSF103473">
    <property type="entry name" value="MFS general substrate transporter"/>
    <property type="match status" value="1"/>
</dbReference>
<dbReference type="GO" id="GO:0016020">
    <property type="term" value="C:membrane"/>
    <property type="evidence" value="ECO:0007669"/>
    <property type="project" value="UniProtKB-SubCell"/>
</dbReference>
<dbReference type="PANTHER" id="PTHR23515">
    <property type="entry name" value="HIGH-AFFINITY NITRATE TRANSPORTER 2.3"/>
    <property type="match status" value="1"/>
</dbReference>
<dbReference type="KEGG" id="cvt:B843_02335"/>
<dbReference type="RefSeq" id="WP_025251918.1">
    <property type="nucleotide sequence ID" value="NZ_CP004353.1"/>
</dbReference>
<dbReference type="Proteomes" id="UP000019222">
    <property type="component" value="Chromosome"/>
</dbReference>
<sequence>MTTLDTSGRVLKGWNPENPDQWDSKIAWRTLVISTYSLFIGFVTWYLVSAIAPQLNEIGFHFSKGQLYWLSSASGLSAGCSRLVFMFLPPMIGTRKMVTISSLILVLPMVGWFFAVLNTATPFWWMLVLSIAGGVGGGIFSGYMPSTGYFFPKAKSGTALGLQAGIGNFGVSFIQLIAPLLMGVSLWGVKASPQIKSDGSQIFVHTPAIVMVPWTLLAAVLAWAFLKDVPVKANFRQQMDIFGNKNTWIMTLIYLATFGAFSGFAAQFALMVNNIYGTSSPLADSFAASDLPKGATFAFLGPLISAGVRAAWGPLCDKFGGAIWTFIGLVGMAISTAVAALFLNPTDPKQFWWFLGAMLVMFFFTGLGNAGTFKQMPMIFDRRQAGGVIGWTAAIAAFGPFVVGVLVSALGPSAFFWGCVVFFAVCAVLAWVFYARPKAPFPG</sequence>
<dbReference type="InterPro" id="IPR011701">
    <property type="entry name" value="MFS"/>
</dbReference>